<evidence type="ECO:0000313" key="4">
    <source>
        <dbReference type="Proteomes" id="UP000653305"/>
    </source>
</evidence>
<dbReference type="Gene3D" id="3.40.50.620">
    <property type="entry name" value="HUPs"/>
    <property type="match status" value="1"/>
</dbReference>
<dbReference type="OrthoDB" id="496180at2759"/>
<protein>
    <submittedName>
        <fullName evidence="3">Act domain-containing protein acr11</fullName>
    </submittedName>
</protein>
<dbReference type="Proteomes" id="UP000653305">
    <property type="component" value="Unassembled WGS sequence"/>
</dbReference>
<dbReference type="EMBL" id="BMAC01000268">
    <property type="protein sequence ID" value="GFP92129.1"/>
    <property type="molecule type" value="Genomic_DNA"/>
</dbReference>
<dbReference type="AlphaFoldDB" id="A0A830BZM8"/>
<feature type="region of interest" description="Disordered" evidence="1">
    <location>
        <begin position="84"/>
        <end position="111"/>
    </location>
</feature>
<evidence type="ECO:0000256" key="1">
    <source>
        <dbReference type="SAM" id="MobiDB-lite"/>
    </source>
</evidence>
<dbReference type="PANTHER" id="PTHR47125:SF2">
    <property type="entry name" value="ADENINE NUCLEOTIDE ALPHA HYDROLASES-LIKE SUPERFAMILY PROTEIN"/>
    <property type="match status" value="1"/>
</dbReference>
<gene>
    <name evidence="3" type="ORF">PHJA_001357000</name>
</gene>
<evidence type="ECO:0000313" key="3">
    <source>
        <dbReference type="EMBL" id="GFP92129.1"/>
    </source>
</evidence>
<organism evidence="3 4">
    <name type="scientific">Phtheirospermum japonicum</name>
    <dbReference type="NCBI Taxonomy" id="374723"/>
    <lineage>
        <taxon>Eukaryota</taxon>
        <taxon>Viridiplantae</taxon>
        <taxon>Streptophyta</taxon>
        <taxon>Embryophyta</taxon>
        <taxon>Tracheophyta</taxon>
        <taxon>Spermatophyta</taxon>
        <taxon>Magnoliopsida</taxon>
        <taxon>eudicotyledons</taxon>
        <taxon>Gunneridae</taxon>
        <taxon>Pentapetalae</taxon>
        <taxon>asterids</taxon>
        <taxon>lamiids</taxon>
        <taxon>Lamiales</taxon>
        <taxon>Orobanchaceae</taxon>
        <taxon>Orobanchaceae incertae sedis</taxon>
        <taxon>Phtheirospermum</taxon>
    </lineage>
</organism>
<feature type="compositionally biased region" description="Polar residues" evidence="1">
    <location>
        <begin position="91"/>
        <end position="103"/>
    </location>
</feature>
<keyword evidence="4" id="KW-1185">Reference proteome</keyword>
<dbReference type="Pfam" id="PF00582">
    <property type="entry name" value="Usp"/>
    <property type="match status" value="1"/>
</dbReference>
<dbReference type="PANTHER" id="PTHR47125">
    <property type="entry name" value="ADENINE NUCLEOTIDE ALPHA HYDROLASES-LIKE SUPERFAMILY PROTEIN"/>
    <property type="match status" value="1"/>
</dbReference>
<name>A0A830BZM8_9LAMI</name>
<reference evidence="3" key="1">
    <citation type="submission" date="2020-07" db="EMBL/GenBank/DDBJ databases">
        <title>Ethylene signaling mediates host invasion by parasitic plants.</title>
        <authorList>
            <person name="Yoshida S."/>
        </authorList>
    </citation>
    <scope>NUCLEOTIDE SEQUENCE</scope>
    <source>
        <strain evidence="3">Okayama</strain>
    </source>
</reference>
<comment type="caution">
    <text evidence="3">The sequence shown here is derived from an EMBL/GenBank/DDBJ whole genome shotgun (WGS) entry which is preliminary data.</text>
</comment>
<dbReference type="InterPro" id="IPR014729">
    <property type="entry name" value="Rossmann-like_a/b/a_fold"/>
</dbReference>
<accession>A0A830BZM8</accession>
<evidence type="ECO:0000259" key="2">
    <source>
        <dbReference type="Pfam" id="PF00582"/>
    </source>
</evidence>
<proteinExistence type="predicted"/>
<dbReference type="InterPro" id="IPR006016">
    <property type="entry name" value="UspA"/>
</dbReference>
<sequence length="211" mass="23091">MSEPEGCGVDEVTYGKLLKKRVMVVVDQSSHSKHSMMWALTHVTNKGDILTLLHIVSPNYSENDYNSSSSPYLATTLGSLCKASKPEVDRSTSNPRIKNGHSNKPSEKAGSLCVGLRSEKALSTPNKVRIYAITSIRIWRKLSGDRCSSHTKSVIDQDLDPDATIVQITFGDRLGALLDTMNALKNLGLNVIEAQVYLDSSGKHKFAITKT</sequence>
<feature type="domain" description="UspA" evidence="2">
    <location>
        <begin position="20"/>
        <end position="67"/>
    </location>
</feature>